<organism evidence="1 2">
    <name type="scientific">Prochlorococcus marinus (strain MIT 9303)</name>
    <dbReference type="NCBI Taxonomy" id="59922"/>
    <lineage>
        <taxon>Bacteria</taxon>
        <taxon>Bacillati</taxon>
        <taxon>Cyanobacteriota</taxon>
        <taxon>Cyanophyceae</taxon>
        <taxon>Synechococcales</taxon>
        <taxon>Prochlorococcaceae</taxon>
        <taxon>Prochlorococcus</taxon>
    </lineage>
</organism>
<dbReference type="STRING" id="59922.P9303_04471"/>
<protein>
    <submittedName>
        <fullName evidence="1">Uncharacterized protein</fullName>
    </submittedName>
</protein>
<evidence type="ECO:0000313" key="1">
    <source>
        <dbReference type="EMBL" id="ABM77199.1"/>
    </source>
</evidence>
<evidence type="ECO:0000313" key="2">
    <source>
        <dbReference type="Proteomes" id="UP000002274"/>
    </source>
</evidence>
<dbReference type="HOGENOM" id="CLU_2846309_0_0_3"/>
<gene>
    <name evidence="1" type="ordered locus">P9303_04471</name>
</gene>
<accession>A2C6T9</accession>
<sequence length="65" mass="7322">MSAVPTTNADSLINPDSLLTQLAAKQRLRSIRPLIKLGGNLKSCRWINQWSRLDIRNPSELPPVR</sequence>
<reference evidence="1 2" key="1">
    <citation type="journal article" date="2007" name="PLoS Genet.">
        <title>Patterns and implications of gene gain and loss in the evolution of Prochlorococcus.</title>
        <authorList>
            <person name="Kettler G.C."/>
            <person name="Martiny A.C."/>
            <person name="Huang K."/>
            <person name="Zucker J."/>
            <person name="Coleman M.L."/>
            <person name="Rodrigue S."/>
            <person name="Chen F."/>
            <person name="Lapidus A."/>
            <person name="Ferriera S."/>
            <person name="Johnson J."/>
            <person name="Steglich C."/>
            <person name="Church G.M."/>
            <person name="Richardson P."/>
            <person name="Chisholm S.W."/>
        </authorList>
    </citation>
    <scope>NUCLEOTIDE SEQUENCE [LARGE SCALE GENOMIC DNA]</scope>
    <source>
        <strain evidence="1 2">MIT 9303</strain>
    </source>
</reference>
<dbReference type="AlphaFoldDB" id="A2C6T9"/>
<dbReference type="KEGG" id="pmf:P9303_04471"/>
<dbReference type="EMBL" id="CP000554">
    <property type="protein sequence ID" value="ABM77199.1"/>
    <property type="molecule type" value="Genomic_DNA"/>
</dbReference>
<dbReference type="Proteomes" id="UP000002274">
    <property type="component" value="Chromosome"/>
</dbReference>
<name>A2C6T9_PROM3</name>
<proteinExistence type="predicted"/>